<dbReference type="GO" id="GO:0003677">
    <property type="term" value="F:DNA binding"/>
    <property type="evidence" value="ECO:0007669"/>
    <property type="project" value="InterPro"/>
</dbReference>
<reference evidence="3" key="2">
    <citation type="journal article" date="2013" name="PLoS Genet.">
        <title>Comparative genome structure, secondary metabolite, and effector coding capacity across Cochliobolus pathogens.</title>
        <authorList>
            <person name="Condon B.J."/>
            <person name="Leng Y."/>
            <person name="Wu D."/>
            <person name="Bushley K.E."/>
            <person name="Ohm R.A."/>
            <person name="Otillar R."/>
            <person name="Martin J."/>
            <person name="Schackwitz W."/>
            <person name="Grimwood J."/>
            <person name="MohdZainudin N."/>
            <person name="Xue C."/>
            <person name="Wang R."/>
            <person name="Manning V.A."/>
            <person name="Dhillon B."/>
            <person name="Tu Z.J."/>
            <person name="Steffenson B.J."/>
            <person name="Salamov A."/>
            <person name="Sun H."/>
            <person name="Lowry S."/>
            <person name="LaButti K."/>
            <person name="Han J."/>
            <person name="Copeland A."/>
            <person name="Lindquist E."/>
            <person name="Barry K."/>
            <person name="Schmutz J."/>
            <person name="Baker S.E."/>
            <person name="Ciuffetti L.M."/>
            <person name="Grigoriev I.V."/>
            <person name="Zhong S."/>
            <person name="Turgeon B.G."/>
        </authorList>
    </citation>
    <scope>NUCLEOTIDE SEQUENCE [LARGE SCALE GENOMIC DNA]</scope>
    <source>
        <strain evidence="3">C5 / ATCC 48332 / race O</strain>
    </source>
</reference>
<accession>M2UWG1</accession>
<proteinExistence type="predicted"/>
<gene>
    <name evidence="2" type="ORF">COCHEDRAFT_1134355</name>
</gene>
<feature type="region of interest" description="Disordered" evidence="1">
    <location>
        <begin position="1"/>
        <end position="234"/>
    </location>
</feature>
<evidence type="ECO:0000313" key="3">
    <source>
        <dbReference type="Proteomes" id="UP000016936"/>
    </source>
</evidence>
<feature type="compositionally biased region" description="Low complexity" evidence="1">
    <location>
        <begin position="151"/>
        <end position="162"/>
    </location>
</feature>
<feature type="region of interest" description="Disordered" evidence="1">
    <location>
        <begin position="259"/>
        <end position="378"/>
    </location>
</feature>
<name>M2UWG1_COCH5</name>
<evidence type="ECO:0000313" key="2">
    <source>
        <dbReference type="EMBL" id="EMD92152.1"/>
    </source>
</evidence>
<dbReference type="SMART" id="SM00384">
    <property type="entry name" value="AT_hook"/>
    <property type="match status" value="4"/>
</dbReference>
<reference evidence="2 3" key="1">
    <citation type="journal article" date="2012" name="PLoS Pathog.">
        <title>Diverse lifestyles and strategies of plant pathogenesis encoded in the genomes of eighteen Dothideomycetes fungi.</title>
        <authorList>
            <person name="Ohm R.A."/>
            <person name="Feau N."/>
            <person name="Henrissat B."/>
            <person name="Schoch C.L."/>
            <person name="Horwitz B.A."/>
            <person name="Barry K.W."/>
            <person name="Condon B.J."/>
            <person name="Copeland A.C."/>
            <person name="Dhillon B."/>
            <person name="Glaser F."/>
            <person name="Hesse C.N."/>
            <person name="Kosti I."/>
            <person name="LaButti K."/>
            <person name="Lindquist E.A."/>
            <person name="Lucas S."/>
            <person name="Salamov A.A."/>
            <person name="Bradshaw R.E."/>
            <person name="Ciuffetti L."/>
            <person name="Hamelin R.C."/>
            <person name="Kema G.H.J."/>
            <person name="Lawrence C."/>
            <person name="Scott J.A."/>
            <person name="Spatafora J.W."/>
            <person name="Turgeon B.G."/>
            <person name="de Wit P.J.G.M."/>
            <person name="Zhong S."/>
            <person name="Goodwin S.B."/>
            <person name="Grigoriev I.V."/>
        </authorList>
    </citation>
    <scope>NUCLEOTIDE SEQUENCE [LARGE SCALE GENOMIC DNA]</scope>
    <source>
        <strain evidence="3">C5 / ATCC 48332 / race O</strain>
    </source>
</reference>
<feature type="compositionally biased region" description="Basic residues" evidence="1">
    <location>
        <begin position="139"/>
        <end position="150"/>
    </location>
</feature>
<feature type="compositionally biased region" description="Polar residues" evidence="1">
    <location>
        <begin position="327"/>
        <end position="345"/>
    </location>
</feature>
<dbReference type="OrthoDB" id="3798269at2759"/>
<evidence type="ECO:0000256" key="1">
    <source>
        <dbReference type="SAM" id="MobiDB-lite"/>
    </source>
</evidence>
<protein>
    <submittedName>
        <fullName evidence="2">Uncharacterized protein</fullName>
    </submittedName>
</protein>
<dbReference type="AlphaFoldDB" id="M2UWG1"/>
<dbReference type="eggNOG" id="ENOG502SAJQ">
    <property type="taxonomic scope" value="Eukaryota"/>
</dbReference>
<dbReference type="InterPro" id="IPR017956">
    <property type="entry name" value="AT_hook_DNA-bd_motif"/>
</dbReference>
<dbReference type="HOGENOM" id="CLU_694430_0_0_1"/>
<dbReference type="OMA" id="EENMVPT"/>
<feature type="compositionally biased region" description="Polar residues" evidence="1">
    <location>
        <begin position="33"/>
        <end position="44"/>
    </location>
</feature>
<organism evidence="2 3">
    <name type="scientific">Cochliobolus heterostrophus (strain C5 / ATCC 48332 / race O)</name>
    <name type="common">Southern corn leaf blight fungus</name>
    <name type="synonym">Bipolaris maydis</name>
    <dbReference type="NCBI Taxonomy" id="701091"/>
    <lineage>
        <taxon>Eukaryota</taxon>
        <taxon>Fungi</taxon>
        <taxon>Dikarya</taxon>
        <taxon>Ascomycota</taxon>
        <taxon>Pezizomycotina</taxon>
        <taxon>Dothideomycetes</taxon>
        <taxon>Pleosporomycetidae</taxon>
        <taxon>Pleosporales</taxon>
        <taxon>Pleosporineae</taxon>
        <taxon>Pleosporaceae</taxon>
        <taxon>Bipolaris</taxon>
    </lineage>
</organism>
<feature type="compositionally biased region" description="Basic and acidic residues" evidence="1">
    <location>
        <begin position="71"/>
        <end position="83"/>
    </location>
</feature>
<keyword evidence="3" id="KW-1185">Reference proteome</keyword>
<dbReference type="PRINTS" id="PR00929">
    <property type="entry name" value="ATHOOK"/>
</dbReference>
<feature type="compositionally biased region" description="Basic and acidic residues" evidence="1">
    <location>
        <begin position="259"/>
        <end position="276"/>
    </location>
</feature>
<feature type="compositionally biased region" description="Acidic residues" evidence="1">
    <location>
        <begin position="277"/>
        <end position="289"/>
    </location>
</feature>
<dbReference type="EMBL" id="KB445575">
    <property type="protein sequence ID" value="EMD92152.1"/>
    <property type="molecule type" value="Genomic_DNA"/>
</dbReference>
<sequence length="378" mass="40523">MPPKGQNARDTSRKGAVETPAATPAKKRGRPAKSQTSASQSTPIASEPPKKRGRPSKVTAEDVAVLPDASEPTKRGRGRKLDTSKSATLAATPNKAKSKGTKGNIEAVANIVEPTPRRRGRPPKASGLDLKRVVGTTRVGKRQAAQHRTTRSATTTTTTASKLRTRLPPASKVFKEEPAPPPARRGRPPKNAAQAPVVPLAKKKTPRGRKAAEVPVAKPTKPLAPRKMRGHTVRQIPDRYIVQVDQLLHNLMQADIDTASKKQVQEEEANHAHDIEVEADVEDNVDEENMVPTSATIEGQGLEDAPLDAGAESESGHQHSDGVADNLGQSEPTSDQSTEQEQSELNGDFEYPPSHDEDGILVPQQEIDVLDEGYANGA</sequence>
<dbReference type="Proteomes" id="UP000016936">
    <property type="component" value="Unassembled WGS sequence"/>
</dbReference>